<gene>
    <name evidence="1" type="ORF">M8C21_019796</name>
</gene>
<comment type="caution">
    <text evidence="1">The sequence shown here is derived from an EMBL/GenBank/DDBJ whole genome shotgun (WGS) entry which is preliminary data.</text>
</comment>
<dbReference type="AlphaFoldDB" id="A0AAD5GCE5"/>
<keyword evidence="2" id="KW-1185">Reference proteome</keyword>
<accession>A0AAD5GCE5</accession>
<name>A0AAD5GCE5_AMBAR</name>
<organism evidence="1 2">
    <name type="scientific">Ambrosia artemisiifolia</name>
    <name type="common">Common ragweed</name>
    <dbReference type="NCBI Taxonomy" id="4212"/>
    <lineage>
        <taxon>Eukaryota</taxon>
        <taxon>Viridiplantae</taxon>
        <taxon>Streptophyta</taxon>
        <taxon>Embryophyta</taxon>
        <taxon>Tracheophyta</taxon>
        <taxon>Spermatophyta</taxon>
        <taxon>Magnoliopsida</taxon>
        <taxon>eudicotyledons</taxon>
        <taxon>Gunneridae</taxon>
        <taxon>Pentapetalae</taxon>
        <taxon>asterids</taxon>
        <taxon>campanulids</taxon>
        <taxon>Asterales</taxon>
        <taxon>Asteraceae</taxon>
        <taxon>Asteroideae</taxon>
        <taxon>Heliantheae alliance</taxon>
        <taxon>Heliantheae</taxon>
        <taxon>Ambrosia</taxon>
    </lineage>
</organism>
<dbReference type="Proteomes" id="UP001206925">
    <property type="component" value="Unassembled WGS sequence"/>
</dbReference>
<reference evidence="1" key="1">
    <citation type="submission" date="2022-06" db="EMBL/GenBank/DDBJ databases">
        <title>Uncovering the hologenomic basis of an extraordinary plant invasion.</title>
        <authorList>
            <person name="Bieker V.C."/>
            <person name="Martin M.D."/>
            <person name="Gilbert T."/>
            <person name="Hodgins K."/>
            <person name="Battlay P."/>
            <person name="Petersen B."/>
            <person name="Wilson J."/>
        </authorList>
    </citation>
    <scope>NUCLEOTIDE SEQUENCE</scope>
    <source>
        <strain evidence="1">AA19_3_7</strain>
        <tissue evidence="1">Leaf</tissue>
    </source>
</reference>
<protein>
    <submittedName>
        <fullName evidence="1">Uncharacterized protein</fullName>
    </submittedName>
</protein>
<evidence type="ECO:0000313" key="2">
    <source>
        <dbReference type="Proteomes" id="UP001206925"/>
    </source>
</evidence>
<dbReference type="EMBL" id="JAMZMK010009594">
    <property type="protein sequence ID" value="KAI7734998.1"/>
    <property type="molecule type" value="Genomic_DNA"/>
</dbReference>
<proteinExistence type="predicted"/>
<evidence type="ECO:0000313" key="1">
    <source>
        <dbReference type="EMBL" id="KAI7734998.1"/>
    </source>
</evidence>
<sequence>MDSLAGDFCVTQLFYCFRLFQIWNFGACHIKFRC</sequence>